<dbReference type="SMART" id="SM00530">
    <property type="entry name" value="HTH_XRE"/>
    <property type="match status" value="1"/>
</dbReference>
<comment type="caution">
    <text evidence="2">The sequence shown here is derived from an EMBL/GenBank/DDBJ whole genome shotgun (WGS) entry which is preliminary data.</text>
</comment>
<proteinExistence type="predicted"/>
<feature type="domain" description="HTH cro/C1-type" evidence="1">
    <location>
        <begin position="59"/>
        <end position="113"/>
    </location>
</feature>
<dbReference type="Gene3D" id="1.10.260.40">
    <property type="entry name" value="lambda repressor-like DNA-binding domains"/>
    <property type="match status" value="1"/>
</dbReference>
<dbReference type="RefSeq" id="WP_375525487.1">
    <property type="nucleotide sequence ID" value="NZ_JBHILM010000012.1"/>
</dbReference>
<dbReference type="CDD" id="cd00093">
    <property type="entry name" value="HTH_XRE"/>
    <property type="match status" value="1"/>
</dbReference>
<name>A0ABV5B7Q5_9BACL</name>
<sequence length="127" mass="14140">MNRVDGGAAKLPYPTIPEVKTILDNNFKNSWSDLKGKLDYKTDHEKKVISEMARMVNSIVRRRKALGLTQREVAERAGITQAQVARLENSTSVPSMETVMKVAIALDLSIGFKEAEEEQSAARLVHT</sequence>
<reference evidence="2 3" key="1">
    <citation type="submission" date="2024-09" db="EMBL/GenBank/DDBJ databases">
        <authorList>
            <person name="Ruan L."/>
        </authorList>
    </citation>
    <scope>NUCLEOTIDE SEQUENCE [LARGE SCALE GENOMIC DNA]</scope>
    <source>
        <strain evidence="2 3">D33</strain>
    </source>
</reference>
<accession>A0ABV5B7Q5</accession>
<gene>
    <name evidence="2" type="ORF">ACE3NQ_12350</name>
</gene>
<protein>
    <submittedName>
        <fullName evidence="2">Helix-turn-helix domain-containing protein</fullName>
    </submittedName>
</protein>
<dbReference type="PROSITE" id="PS50943">
    <property type="entry name" value="HTH_CROC1"/>
    <property type="match status" value="1"/>
</dbReference>
<dbReference type="InterPro" id="IPR001387">
    <property type="entry name" value="Cro/C1-type_HTH"/>
</dbReference>
<keyword evidence="3" id="KW-1185">Reference proteome</keyword>
<organism evidence="2 3">
    <name type="scientific">Paenibacillus terreus</name>
    <dbReference type="NCBI Taxonomy" id="1387834"/>
    <lineage>
        <taxon>Bacteria</taxon>
        <taxon>Bacillati</taxon>
        <taxon>Bacillota</taxon>
        <taxon>Bacilli</taxon>
        <taxon>Bacillales</taxon>
        <taxon>Paenibacillaceae</taxon>
        <taxon>Paenibacillus</taxon>
    </lineage>
</organism>
<dbReference type="Proteomes" id="UP001580407">
    <property type="component" value="Unassembled WGS sequence"/>
</dbReference>
<evidence type="ECO:0000259" key="1">
    <source>
        <dbReference type="PROSITE" id="PS50943"/>
    </source>
</evidence>
<evidence type="ECO:0000313" key="3">
    <source>
        <dbReference type="Proteomes" id="UP001580407"/>
    </source>
</evidence>
<dbReference type="SUPFAM" id="SSF47413">
    <property type="entry name" value="lambda repressor-like DNA-binding domains"/>
    <property type="match status" value="1"/>
</dbReference>
<dbReference type="EMBL" id="JBHILM010000012">
    <property type="protein sequence ID" value="MFB5681706.1"/>
    <property type="molecule type" value="Genomic_DNA"/>
</dbReference>
<dbReference type="Pfam" id="PF01381">
    <property type="entry name" value="HTH_3"/>
    <property type="match status" value="1"/>
</dbReference>
<dbReference type="InterPro" id="IPR010982">
    <property type="entry name" value="Lambda_DNA-bd_dom_sf"/>
</dbReference>
<evidence type="ECO:0000313" key="2">
    <source>
        <dbReference type="EMBL" id="MFB5681706.1"/>
    </source>
</evidence>